<dbReference type="PANTHER" id="PTHR40465">
    <property type="entry name" value="CHROMOSOME 1, WHOLE GENOME SHOTGUN SEQUENCE"/>
    <property type="match status" value="1"/>
</dbReference>
<dbReference type="PANTHER" id="PTHR40465:SF1">
    <property type="entry name" value="DUF6534 DOMAIN-CONTAINING PROTEIN"/>
    <property type="match status" value="1"/>
</dbReference>
<protein>
    <recommendedName>
        <fullName evidence="2">DUF6534 domain-containing protein</fullName>
    </recommendedName>
</protein>
<accession>A0A166BZA4</accession>
<feature type="transmembrane region" description="Helical" evidence="1">
    <location>
        <begin position="173"/>
        <end position="195"/>
    </location>
</feature>
<name>A0A166BZA4_9AGAM</name>
<sequence>MIASCRADIIAPLGLQTLPIIDILMDVQKSIGASEVGILIATFLFGVCTVQAYIYFVAERRDPLWIRLLVAFVWLLECTDTLFAWHRVYYVTVQNFGNAEAVVSTEWTLSAGSIMAGIVEALVQSFFAYRIHVLSQRWPITILLWAGSVAIVITQTVTVTIESDALLSLSQNHVWLVTATQAVLAFVDCTSTTALCYYLRIRKTGFSGTDHVINRIFIWTLQTGLITTVAALASFILSITLTNTSIWICIAVFQSKLYSNSLLASLNGRDTLRRGMEGCQEMEVRQSQSTGDGYSFPAKIMGAPISAIALSVTDNPKKRPDSDIEPNACV</sequence>
<dbReference type="EMBL" id="KV417637">
    <property type="protein sequence ID" value="KZP13131.1"/>
    <property type="molecule type" value="Genomic_DNA"/>
</dbReference>
<evidence type="ECO:0000259" key="2">
    <source>
        <dbReference type="Pfam" id="PF20152"/>
    </source>
</evidence>
<feature type="transmembrane region" description="Helical" evidence="1">
    <location>
        <begin position="216"/>
        <end position="239"/>
    </location>
</feature>
<dbReference type="STRING" id="436010.A0A166BZA4"/>
<proteinExistence type="predicted"/>
<evidence type="ECO:0000256" key="1">
    <source>
        <dbReference type="SAM" id="Phobius"/>
    </source>
</evidence>
<evidence type="ECO:0000313" key="3">
    <source>
        <dbReference type="EMBL" id="KZP13131.1"/>
    </source>
</evidence>
<feature type="transmembrane region" description="Helical" evidence="1">
    <location>
        <begin position="64"/>
        <end position="87"/>
    </location>
</feature>
<keyword evidence="1" id="KW-1133">Transmembrane helix</keyword>
<dbReference type="Proteomes" id="UP000076532">
    <property type="component" value="Unassembled WGS sequence"/>
</dbReference>
<gene>
    <name evidence="3" type="ORF">FIBSPDRAFT_936504</name>
</gene>
<feature type="transmembrane region" description="Helical" evidence="1">
    <location>
        <begin position="107"/>
        <end position="129"/>
    </location>
</feature>
<feature type="transmembrane region" description="Helical" evidence="1">
    <location>
        <begin position="141"/>
        <end position="161"/>
    </location>
</feature>
<evidence type="ECO:0000313" key="4">
    <source>
        <dbReference type="Proteomes" id="UP000076532"/>
    </source>
</evidence>
<dbReference type="AlphaFoldDB" id="A0A166BZA4"/>
<dbReference type="InterPro" id="IPR045339">
    <property type="entry name" value="DUF6534"/>
</dbReference>
<reference evidence="3 4" key="1">
    <citation type="journal article" date="2016" name="Mol. Biol. Evol.">
        <title>Comparative Genomics of Early-Diverging Mushroom-Forming Fungi Provides Insights into the Origins of Lignocellulose Decay Capabilities.</title>
        <authorList>
            <person name="Nagy L.G."/>
            <person name="Riley R."/>
            <person name="Tritt A."/>
            <person name="Adam C."/>
            <person name="Daum C."/>
            <person name="Floudas D."/>
            <person name="Sun H."/>
            <person name="Yadav J.S."/>
            <person name="Pangilinan J."/>
            <person name="Larsson K.H."/>
            <person name="Matsuura K."/>
            <person name="Barry K."/>
            <person name="Labutti K."/>
            <person name="Kuo R."/>
            <person name="Ohm R.A."/>
            <person name="Bhattacharya S.S."/>
            <person name="Shirouzu T."/>
            <person name="Yoshinaga Y."/>
            <person name="Martin F.M."/>
            <person name="Grigoriev I.V."/>
            <person name="Hibbett D.S."/>
        </authorList>
    </citation>
    <scope>NUCLEOTIDE SEQUENCE [LARGE SCALE GENOMIC DNA]</scope>
    <source>
        <strain evidence="3 4">CBS 109695</strain>
    </source>
</reference>
<keyword evidence="1" id="KW-0472">Membrane</keyword>
<feature type="transmembrane region" description="Helical" evidence="1">
    <location>
        <begin position="36"/>
        <end position="57"/>
    </location>
</feature>
<organism evidence="3 4">
    <name type="scientific">Athelia psychrophila</name>
    <dbReference type="NCBI Taxonomy" id="1759441"/>
    <lineage>
        <taxon>Eukaryota</taxon>
        <taxon>Fungi</taxon>
        <taxon>Dikarya</taxon>
        <taxon>Basidiomycota</taxon>
        <taxon>Agaricomycotina</taxon>
        <taxon>Agaricomycetes</taxon>
        <taxon>Agaricomycetidae</taxon>
        <taxon>Atheliales</taxon>
        <taxon>Atheliaceae</taxon>
        <taxon>Athelia</taxon>
    </lineage>
</organism>
<keyword evidence="1" id="KW-0812">Transmembrane</keyword>
<feature type="domain" description="DUF6534" evidence="2">
    <location>
        <begin position="185"/>
        <end position="270"/>
    </location>
</feature>
<feature type="transmembrane region" description="Helical" evidence="1">
    <location>
        <begin position="245"/>
        <end position="266"/>
    </location>
</feature>
<keyword evidence="4" id="KW-1185">Reference proteome</keyword>
<dbReference type="OrthoDB" id="3231781at2759"/>
<dbReference type="Pfam" id="PF20152">
    <property type="entry name" value="DUF6534"/>
    <property type="match status" value="1"/>
</dbReference>